<sequence length="236" mass="26680">MTTGSVETKQLLLSELSIVQLIHSSDTSKIFLVEHAGTEYCLKVFHVNKDPGFTSKGRDLCRYRCEIEAYKLLSAAGICEQGFVPKIYALFDNINPLTPTLTPHLDAFLTDLHHPCAILLVYLPNTESLNCENYTKDRIQKAILGIQAVHRARVVHNDLYPKNVKIVPGVTKSRSDERVLWIDFDIALNFGSAKVGARLQYDESTEIAFEETLVESYGRALEEDQRQGLPKNTKYY</sequence>
<dbReference type="Proteomes" id="UP000224080">
    <property type="component" value="Unassembled WGS sequence"/>
</dbReference>
<feature type="domain" description="Protein kinase" evidence="1">
    <location>
        <begin position="16"/>
        <end position="236"/>
    </location>
</feature>
<keyword evidence="3" id="KW-1185">Reference proteome</keyword>
<evidence type="ECO:0000259" key="1">
    <source>
        <dbReference type="PROSITE" id="PS50011"/>
    </source>
</evidence>
<gene>
    <name evidence="2" type="ORF">GX51_06431</name>
</gene>
<dbReference type="InterPro" id="IPR011009">
    <property type="entry name" value="Kinase-like_dom_sf"/>
</dbReference>
<proteinExistence type="predicted"/>
<dbReference type="GO" id="GO:0004672">
    <property type="term" value="F:protein kinase activity"/>
    <property type="evidence" value="ECO:0007669"/>
    <property type="project" value="InterPro"/>
</dbReference>
<protein>
    <recommendedName>
        <fullName evidence="1">Protein kinase domain-containing protein</fullName>
    </recommendedName>
</protein>
<dbReference type="SUPFAM" id="SSF56112">
    <property type="entry name" value="Protein kinase-like (PK-like)"/>
    <property type="match status" value="1"/>
</dbReference>
<dbReference type="OrthoDB" id="4185642at2759"/>
<dbReference type="EMBL" id="PDNC01000106">
    <property type="protein sequence ID" value="PGG99091.1"/>
    <property type="molecule type" value="Genomic_DNA"/>
</dbReference>
<comment type="caution">
    <text evidence="2">The sequence shown here is derived from an EMBL/GenBank/DDBJ whole genome shotgun (WGS) entry which is preliminary data.</text>
</comment>
<dbReference type="Gene3D" id="1.10.510.10">
    <property type="entry name" value="Transferase(Phosphotransferase) domain 1"/>
    <property type="match status" value="1"/>
</dbReference>
<dbReference type="AlphaFoldDB" id="A0A2B7WRI2"/>
<dbReference type="GO" id="GO:0005524">
    <property type="term" value="F:ATP binding"/>
    <property type="evidence" value="ECO:0007669"/>
    <property type="project" value="InterPro"/>
</dbReference>
<evidence type="ECO:0000313" key="2">
    <source>
        <dbReference type="EMBL" id="PGG99091.1"/>
    </source>
</evidence>
<name>A0A2B7WRI2_9EURO</name>
<organism evidence="2 3">
    <name type="scientific">Blastomyces parvus</name>
    <dbReference type="NCBI Taxonomy" id="2060905"/>
    <lineage>
        <taxon>Eukaryota</taxon>
        <taxon>Fungi</taxon>
        <taxon>Dikarya</taxon>
        <taxon>Ascomycota</taxon>
        <taxon>Pezizomycotina</taxon>
        <taxon>Eurotiomycetes</taxon>
        <taxon>Eurotiomycetidae</taxon>
        <taxon>Onygenales</taxon>
        <taxon>Ajellomycetaceae</taxon>
        <taxon>Blastomyces</taxon>
    </lineage>
</organism>
<evidence type="ECO:0000313" key="3">
    <source>
        <dbReference type="Proteomes" id="UP000224080"/>
    </source>
</evidence>
<dbReference type="PROSITE" id="PS50011">
    <property type="entry name" value="PROTEIN_KINASE_DOM"/>
    <property type="match status" value="1"/>
</dbReference>
<accession>A0A2B7WRI2</accession>
<reference evidence="2 3" key="1">
    <citation type="submission" date="2017-10" db="EMBL/GenBank/DDBJ databases">
        <title>Comparative genomics in systemic dimorphic fungi from Ajellomycetaceae.</title>
        <authorList>
            <person name="Munoz J.F."/>
            <person name="Mcewen J.G."/>
            <person name="Clay O.K."/>
            <person name="Cuomo C.A."/>
        </authorList>
    </citation>
    <scope>NUCLEOTIDE SEQUENCE [LARGE SCALE GENOMIC DNA]</scope>
    <source>
        <strain evidence="2 3">UAMH130</strain>
    </source>
</reference>
<dbReference type="STRING" id="2060905.A0A2B7WRI2"/>
<dbReference type="InterPro" id="IPR000719">
    <property type="entry name" value="Prot_kinase_dom"/>
</dbReference>